<name>A0ABV7GCY0_9GAMM</name>
<dbReference type="PANTHER" id="PTHR48090">
    <property type="entry name" value="UNDECAPRENYL-PHOSPHATE 4-DEOXY-4-FORMAMIDO-L-ARABINOSE TRANSFERASE-RELATED"/>
    <property type="match status" value="1"/>
</dbReference>
<feature type="transmembrane region" description="Helical" evidence="7">
    <location>
        <begin position="242"/>
        <end position="263"/>
    </location>
</feature>
<dbReference type="InterPro" id="IPR050256">
    <property type="entry name" value="Glycosyltransferase_2"/>
</dbReference>
<keyword evidence="2 9" id="KW-0328">Glycosyltransferase</keyword>
<evidence type="ECO:0000259" key="8">
    <source>
        <dbReference type="Pfam" id="PF00535"/>
    </source>
</evidence>
<accession>A0ABV7GCY0</accession>
<comment type="subcellular location">
    <subcellularLocation>
        <location evidence="1">Membrane</location>
        <topology evidence="1">Multi-pass membrane protein</topology>
    </subcellularLocation>
</comment>
<evidence type="ECO:0000256" key="6">
    <source>
        <dbReference type="ARBA" id="ARBA00023136"/>
    </source>
</evidence>
<dbReference type="InterPro" id="IPR029044">
    <property type="entry name" value="Nucleotide-diphossugar_trans"/>
</dbReference>
<reference evidence="10" key="1">
    <citation type="journal article" date="2019" name="Int. J. Syst. Evol. Microbiol.">
        <title>The Global Catalogue of Microorganisms (GCM) 10K type strain sequencing project: providing services to taxonomists for standard genome sequencing and annotation.</title>
        <authorList>
            <consortium name="The Broad Institute Genomics Platform"/>
            <consortium name="The Broad Institute Genome Sequencing Center for Infectious Disease"/>
            <person name="Wu L."/>
            <person name="Ma J."/>
        </authorList>
    </citation>
    <scope>NUCLEOTIDE SEQUENCE [LARGE SCALE GENOMIC DNA]</scope>
    <source>
        <strain evidence="10">KCTC 52277</strain>
    </source>
</reference>
<keyword evidence="4 7" id="KW-0812">Transmembrane</keyword>
<organism evidence="9 10">
    <name type="scientific">Shewanella submarina</name>
    <dbReference type="NCBI Taxonomy" id="2016376"/>
    <lineage>
        <taxon>Bacteria</taxon>
        <taxon>Pseudomonadati</taxon>
        <taxon>Pseudomonadota</taxon>
        <taxon>Gammaproteobacteria</taxon>
        <taxon>Alteromonadales</taxon>
        <taxon>Shewanellaceae</taxon>
        <taxon>Shewanella</taxon>
    </lineage>
</organism>
<evidence type="ECO:0000313" key="9">
    <source>
        <dbReference type="EMBL" id="MFC3136872.1"/>
    </source>
</evidence>
<evidence type="ECO:0000256" key="3">
    <source>
        <dbReference type="ARBA" id="ARBA00022679"/>
    </source>
</evidence>
<keyword evidence="6 7" id="KW-0472">Membrane</keyword>
<sequence length="353" mass="39621">MTNSSSQFGVAEQGVCLSVLVPMYNEAAMVQPLFERLLPVLLGLRERCEIVVVDDGSQDNTWDELQAATANQLELRCVRLSRNFGKEAAMSAGLKYCRGLAVIILDADLQDPPELIPDMLDAWREGYDVVNMRRSKRLGETWFKRFSAHCFYRVINWVADAEIPENVGDFRLLSRQVVDSINSLPERNRFMKGLFSWPGFKQTCIEFERDPRHTGDSKWPWRKLFGLAMDGITSFSFKPLRFATWCGLLTALAAFGYGGWVVLKTLVMGEVVAGYPSLMVVQLALAGIQLLSLGLIGEYLGRVFVEVKQRPLYLIGEVSDTGMHHSRESHPGEAEAESLPQANPTIARLEIVK</sequence>
<evidence type="ECO:0000256" key="4">
    <source>
        <dbReference type="ARBA" id="ARBA00022692"/>
    </source>
</evidence>
<dbReference type="GO" id="GO:0016757">
    <property type="term" value="F:glycosyltransferase activity"/>
    <property type="evidence" value="ECO:0007669"/>
    <property type="project" value="UniProtKB-KW"/>
</dbReference>
<dbReference type="CDD" id="cd04187">
    <property type="entry name" value="DPM1_like_bac"/>
    <property type="match status" value="1"/>
</dbReference>
<dbReference type="Proteomes" id="UP001595621">
    <property type="component" value="Unassembled WGS sequence"/>
</dbReference>
<dbReference type="SUPFAM" id="SSF53448">
    <property type="entry name" value="Nucleotide-diphospho-sugar transferases"/>
    <property type="match status" value="1"/>
</dbReference>
<keyword evidence="5 7" id="KW-1133">Transmembrane helix</keyword>
<evidence type="ECO:0000313" key="10">
    <source>
        <dbReference type="Proteomes" id="UP001595621"/>
    </source>
</evidence>
<dbReference type="PANTHER" id="PTHR48090:SF1">
    <property type="entry name" value="PROPHAGE BACTOPRENOL GLUCOSYL TRANSFERASE HOMOLOG"/>
    <property type="match status" value="1"/>
</dbReference>
<evidence type="ECO:0000256" key="7">
    <source>
        <dbReference type="SAM" id="Phobius"/>
    </source>
</evidence>
<evidence type="ECO:0000256" key="1">
    <source>
        <dbReference type="ARBA" id="ARBA00004141"/>
    </source>
</evidence>
<dbReference type="Gene3D" id="3.90.550.10">
    <property type="entry name" value="Spore Coat Polysaccharide Biosynthesis Protein SpsA, Chain A"/>
    <property type="match status" value="1"/>
</dbReference>
<comment type="caution">
    <text evidence="9">The sequence shown here is derived from an EMBL/GenBank/DDBJ whole genome shotgun (WGS) entry which is preliminary data.</text>
</comment>
<dbReference type="Pfam" id="PF00535">
    <property type="entry name" value="Glycos_transf_2"/>
    <property type="match status" value="1"/>
</dbReference>
<evidence type="ECO:0000256" key="5">
    <source>
        <dbReference type="ARBA" id="ARBA00022989"/>
    </source>
</evidence>
<keyword evidence="3 9" id="KW-0808">Transferase</keyword>
<proteinExistence type="predicted"/>
<protein>
    <submittedName>
        <fullName evidence="9">Glycosyltransferase family 2 protein</fullName>
        <ecNumber evidence="9">2.4.-.-</ecNumber>
    </submittedName>
</protein>
<keyword evidence="10" id="KW-1185">Reference proteome</keyword>
<evidence type="ECO:0000256" key="2">
    <source>
        <dbReference type="ARBA" id="ARBA00022676"/>
    </source>
</evidence>
<dbReference type="RefSeq" id="WP_248936652.1">
    <property type="nucleotide sequence ID" value="NZ_JAKILF010000005.1"/>
</dbReference>
<dbReference type="InterPro" id="IPR001173">
    <property type="entry name" value="Glyco_trans_2-like"/>
</dbReference>
<dbReference type="EC" id="2.4.-.-" evidence="9"/>
<feature type="transmembrane region" description="Helical" evidence="7">
    <location>
        <begin position="275"/>
        <end position="300"/>
    </location>
</feature>
<gene>
    <name evidence="9" type="ORF">ACFOE0_01510</name>
</gene>
<dbReference type="EMBL" id="JBHRTD010000001">
    <property type="protein sequence ID" value="MFC3136872.1"/>
    <property type="molecule type" value="Genomic_DNA"/>
</dbReference>
<feature type="domain" description="Glycosyltransferase 2-like" evidence="8">
    <location>
        <begin position="18"/>
        <end position="179"/>
    </location>
</feature>